<comment type="similarity">
    <text evidence="17">Belongs to the protein kinase superfamily. Ser/Thr protein kinase family.</text>
</comment>
<keyword evidence="10 20" id="KW-1133">Transmembrane helix</keyword>
<feature type="region of interest" description="Disordered" evidence="19">
    <location>
        <begin position="731"/>
        <end position="758"/>
    </location>
</feature>
<dbReference type="InterPro" id="IPR011009">
    <property type="entry name" value="Kinase-like_dom_sf"/>
</dbReference>
<evidence type="ECO:0000256" key="19">
    <source>
        <dbReference type="SAM" id="MobiDB-lite"/>
    </source>
</evidence>
<dbReference type="Gene3D" id="1.10.510.10">
    <property type="entry name" value="Transferase(Phosphotransferase) domain 1"/>
    <property type="match status" value="1"/>
</dbReference>
<dbReference type="PROSITE" id="PS50011">
    <property type="entry name" value="PROTEIN_KINASE_DOM"/>
    <property type="match status" value="1"/>
</dbReference>
<organism evidence="23 24">
    <name type="scientific">Olea europaea subsp. europaea</name>
    <dbReference type="NCBI Taxonomy" id="158383"/>
    <lineage>
        <taxon>Eukaryota</taxon>
        <taxon>Viridiplantae</taxon>
        <taxon>Streptophyta</taxon>
        <taxon>Embryophyta</taxon>
        <taxon>Tracheophyta</taxon>
        <taxon>Spermatophyta</taxon>
        <taxon>Magnoliopsida</taxon>
        <taxon>eudicotyledons</taxon>
        <taxon>Gunneridae</taxon>
        <taxon>Pentapetalae</taxon>
        <taxon>asterids</taxon>
        <taxon>lamiids</taxon>
        <taxon>Lamiales</taxon>
        <taxon>Oleaceae</taxon>
        <taxon>Oleeae</taxon>
        <taxon>Olea</taxon>
    </lineage>
</organism>
<dbReference type="PROSITE" id="PS00108">
    <property type="entry name" value="PROTEIN_KINASE_ST"/>
    <property type="match status" value="1"/>
</dbReference>
<keyword evidence="13" id="KW-0675">Receptor</keyword>
<dbReference type="InterPro" id="IPR036426">
    <property type="entry name" value="Bulb-type_lectin_dom_sf"/>
</dbReference>
<dbReference type="AlphaFoldDB" id="A0A8S0T028"/>
<keyword evidence="12" id="KW-1015">Disulfide bond</keyword>
<dbReference type="SUPFAM" id="SSF56112">
    <property type="entry name" value="Protein kinase-like (PK-like)"/>
    <property type="match status" value="1"/>
</dbReference>
<dbReference type="SMART" id="SM00220">
    <property type="entry name" value="S_TKc"/>
    <property type="match status" value="1"/>
</dbReference>
<keyword evidence="2 17" id="KW-0723">Serine/threonine-protein kinase</keyword>
<feature type="compositionally biased region" description="Polar residues" evidence="19">
    <location>
        <begin position="731"/>
        <end position="750"/>
    </location>
</feature>
<keyword evidence="14" id="KW-0325">Glycoprotein</keyword>
<dbReference type="Pfam" id="PF01453">
    <property type="entry name" value="B_lectin"/>
    <property type="match status" value="1"/>
</dbReference>
<keyword evidence="5 20" id="KW-0812">Transmembrane</keyword>
<dbReference type="EMBL" id="CACTIH010005578">
    <property type="protein sequence ID" value="CAA2998057.1"/>
    <property type="molecule type" value="Genomic_DNA"/>
</dbReference>
<evidence type="ECO:0000256" key="20">
    <source>
        <dbReference type="SAM" id="Phobius"/>
    </source>
</evidence>
<evidence type="ECO:0000259" key="22">
    <source>
        <dbReference type="PROSITE" id="PS50927"/>
    </source>
</evidence>
<feature type="transmembrane region" description="Helical" evidence="20">
    <location>
        <begin position="456"/>
        <end position="479"/>
    </location>
</feature>
<evidence type="ECO:0000313" key="24">
    <source>
        <dbReference type="Proteomes" id="UP000594638"/>
    </source>
</evidence>
<evidence type="ECO:0000256" key="14">
    <source>
        <dbReference type="ARBA" id="ARBA00023180"/>
    </source>
</evidence>
<keyword evidence="6" id="KW-0732">Signal</keyword>
<dbReference type="PROSITE" id="PS50927">
    <property type="entry name" value="BULB_LECTIN"/>
    <property type="match status" value="1"/>
</dbReference>
<feature type="domain" description="Protein kinase" evidence="21">
    <location>
        <begin position="530"/>
        <end position="827"/>
    </location>
</feature>
<evidence type="ECO:0000313" key="23">
    <source>
        <dbReference type="EMBL" id="CAA2998057.1"/>
    </source>
</evidence>
<comment type="catalytic activity">
    <reaction evidence="16 17">
        <text>L-seryl-[protein] + ATP = O-phospho-L-seryl-[protein] + ADP + H(+)</text>
        <dbReference type="Rhea" id="RHEA:17989"/>
        <dbReference type="Rhea" id="RHEA-COMP:9863"/>
        <dbReference type="Rhea" id="RHEA-COMP:11604"/>
        <dbReference type="ChEBI" id="CHEBI:15378"/>
        <dbReference type="ChEBI" id="CHEBI:29999"/>
        <dbReference type="ChEBI" id="CHEBI:30616"/>
        <dbReference type="ChEBI" id="CHEBI:83421"/>
        <dbReference type="ChEBI" id="CHEBI:456216"/>
        <dbReference type="EC" id="2.7.11.1"/>
    </reaction>
</comment>
<dbReference type="SMART" id="SM00108">
    <property type="entry name" value="B_lectin"/>
    <property type="match status" value="1"/>
</dbReference>
<dbReference type="PROSITE" id="PS00107">
    <property type="entry name" value="PROTEIN_KINASE_ATP"/>
    <property type="match status" value="1"/>
</dbReference>
<keyword evidence="11 20" id="KW-0472">Membrane</keyword>
<evidence type="ECO:0000256" key="2">
    <source>
        <dbReference type="ARBA" id="ARBA00022527"/>
    </source>
</evidence>
<dbReference type="FunFam" id="3.30.200.20:FF:000178">
    <property type="entry name" value="serine/threonine-protein kinase PBS1-like"/>
    <property type="match status" value="1"/>
</dbReference>
<keyword evidence="7 17" id="KW-0547">Nucleotide-binding</keyword>
<dbReference type="GO" id="GO:0004674">
    <property type="term" value="F:protein serine/threonine kinase activity"/>
    <property type="evidence" value="ECO:0007669"/>
    <property type="project" value="UniProtKB-KW"/>
</dbReference>
<evidence type="ECO:0000256" key="6">
    <source>
        <dbReference type="ARBA" id="ARBA00022729"/>
    </source>
</evidence>
<sequence length="893" mass="99041">MASSLYTTTTTISLFLLYSALLPYPTLSGRVFNHSITPNFTASFLQFVDHSGAFLASKSGSFQARITNSKQESQSYYLVIIHVLSNTIVWSANRNTPISESSELRFSPDGLTLYNETGHSIWSTPSKKRPSSVSSLQLLESGNLIMVDGMNKTVWESFDSPTDVIVMGQELLVGKSLVSSVNEEDLSEGSYRFVIGENDAILQWNRMTYYKLSMDTKAFRDTSLAVEYMVMNFTGMYLMGSNGTVVVIRVILHNSNAVTDDSSTFRILKLDPNGVFSIVKIDATDRSQTPEFMGPADICRVPSICRRLNVCTNGGICQCAPGFHSDPIMKNGDCVPADNSLDLPDSCDGSLSSNGTAVKYMSMRDNLDYFSNDFMDPILRNVTVSVCQDLCSRNCSCLGIFHSQDSGSCYAIQNYLGSLMMKSNPARDKDRLGYIKAIVVGNPNGNSEDKKSNFPVLAMVLLPSLGVLLIAMVPTIIWLRRRRRRKWARNVNKKTGRANSSSSAEGEFEFSAIPGLPVRFNYDELVVATEDFKTRIGSGGFGTVYKGTLQDGVDVAVKKITCLGAQGKREFLTEIGIIGKIHHVNLVRLKGFCTHGGEKFLVFEYMNRGSLDRSLFGYDGPALEWQERYEIALGTARGLAYLHTGCEHKILHCDVKPENILLHDKLQVKISDFGLSKLLSPEESGLFTTLRGTRGYLAPEWLTSSAISDRTDVYSYGMVLLEILRGKKNSSAQTRSNNVSGNNINTGDNRSSSSSGESGHRLIYFPLYALEMHEEGRYSELVDPRLGGKVRMEEVEKLVRVALCCVQEEPSLRPSMSNVVGMLEGILPLGEPRIESLNFLRFYGRRFTEASRLEENNEQNEVILYRQPLGNSSTTGSYNSFSYMSSHQLSGPR</sequence>
<dbReference type="EC" id="2.7.11.1" evidence="17"/>
<dbReference type="GO" id="GO:0005524">
    <property type="term" value="F:ATP binding"/>
    <property type="evidence" value="ECO:0007669"/>
    <property type="project" value="UniProtKB-UniRule"/>
</dbReference>
<dbReference type="InterPro" id="IPR008271">
    <property type="entry name" value="Ser/Thr_kinase_AS"/>
</dbReference>
<dbReference type="GO" id="GO:0016020">
    <property type="term" value="C:membrane"/>
    <property type="evidence" value="ECO:0007669"/>
    <property type="project" value="UniProtKB-SubCell"/>
</dbReference>
<accession>A0A8S0T028</accession>
<evidence type="ECO:0000256" key="8">
    <source>
        <dbReference type="ARBA" id="ARBA00022777"/>
    </source>
</evidence>
<dbReference type="PIRSF" id="PIRSF000641">
    <property type="entry name" value="SRK"/>
    <property type="match status" value="1"/>
</dbReference>
<evidence type="ECO:0000256" key="3">
    <source>
        <dbReference type="ARBA" id="ARBA00022536"/>
    </source>
</evidence>
<dbReference type="PANTHER" id="PTHR47976:SF60">
    <property type="entry name" value="RECEPTOR-LIKE SERINE_THREONINE-PROTEIN KINASE"/>
    <property type="match status" value="1"/>
</dbReference>
<dbReference type="FunFam" id="1.10.510.10:FF:000589">
    <property type="entry name" value="Serine/threonine-protein kinase"/>
    <property type="match status" value="1"/>
</dbReference>
<evidence type="ECO:0000256" key="10">
    <source>
        <dbReference type="ARBA" id="ARBA00022989"/>
    </source>
</evidence>
<proteinExistence type="inferred from homology"/>
<keyword evidence="3" id="KW-0245">EGF-like domain</keyword>
<dbReference type="InterPro" id="IPR017441">
    <property type="entry name" value="Protein_kinase_ATP_BS"/>
</dbReference>
<gene>
    <name evidence="23" type="ORF">OLEA9_A026650</name>
</gene>
<dbReference type="Proteomes" id="UP000594638">
    <property type="component" value="Unassembled WGS sequence"/>
</dbReference>
<dbReference type="InterPro" id="IPR000719">
    <property type="entry name" value="Prot_kinase_dom"/>
</dbReference>
<dbReference type="Gene3D" id="2.90.10.10">
    <property type="entry name" value="Bulb-type lectin domain"/>
    <property type="match status" value="1"/>
</dbReference>
<evidence type="ECO:0000256" key="7">
    <source>
        <dbReference type="ARBA" id="ARBA00022741"/>
    </source>
</evidence>
<keyword evidence="4 17" id="KW-0808">Transferase</keyword>
<dbReference type="InterPro" id="IPR051343">
    <property type="entry name" value="G-type_lectin_kinases/EP1-like"/>
</dbReference>
<comment type="caution">
    <text evidence="23">The sequence shown here is derived from an EMBL/GenBank/DDBJ whole genome shotgun (WGS) entry which is preliminary data.</text>
</comment>
<dbReference type="Gene3D" id="3.30.200.20">
    <property type="entry name" value="Phosphorylase Kinase, domain 1"/>
    <property type="match status" value="1"/>
</dbReference>
<dbReference type="PANTHER" id="PTHR47976">
    <property type="entry name" value="G-TYPE LECTIN S-RECEPTOR-LIKE SERINE/THREONINE-PROTEIN KINASE SD2-5"/>
    <property type="match status" value="1"/>
</dbReference>
<evidence type="ECO:0000256" key="1">
    <source>
        <dbReference type="ARBA" id="ARBA00004167"/>
    </source>
</evidence>
<dbReference type="Pfam" id="PF00069">
    <property type="entry name" value="Pkinase"/>
    <property type="match status" value="1"/>
</dbReference>
<evidence type="ECO:0000256" key="5">
    <source>
        <dbReference type="ARBA" id="ARBA00022692"/>
    </source>
</evidence>
<feature type="binding site" evidence="18">
    <location>
        <position position="559"/>
    </location>
    <ligand>
        <name>ATP</name>
        <dbReference type="ChEBI" id="CHEBI:30616"/>
    </ligand>
</feature>
<evidence type="ECO:0000259" key="21">
    <source>
        <dbReference type="PROSITE" id="PS50011"/>
    </source>
</evidence>
<evidence type="ECO:0000256" key="18">
    <source>
        <dbReference type="PROSITE-ProRule" id="PRU10141"/>
    </source>
</evidence>
<dbReference type="CDD" id="cd14066">
    <property type="entry name" value="STKc_IRAK"/>
    <property type="match status" value="1"/>
</dbReference>
<keyword evidence="8 17" id="KW-0418">Kinase</keyword>
<dbReference type="CDD" id="cd00028">
    <property type="entry name" value="B_lectin"/>
    <property type="match status" value="1"/>
</dbReference>
<evidence type="ECO:0000256" key="16">
    <source>
        <dbReference type="ARBA" id="ARBA00048679"/>
    </source>
</evidence>
<name>A0A8S0T028_OLEEU</name>
<protein>
    <recommendedName>
        <fullName evidence="17">Receptor-like serine/threonine-protein kinase</fullName>
        <ecNumber evidence="17">2.7.11.1</ecNumber>
    </recommendedName>
</protein>
<evidence type="ECO:0000256" key="15">
    <source>
        <dbReference type="ARBA" id="ARBA00047899"/>
    </source>
</evidence>
<dbReference type="OrthoDB" id="1530339at2759"/>
<evidence type="ECO:0000256" key="4">
    <source>
        <dbReference type="ARBA" id="ARBA00022679"/>
    </source>
</evidence>
<dbReference type="InterPro" id="IPR001480">
    <property type="entry name" value="Bulb-type_lectin_dom"/>
</dbReference>
<reference evidence="23 24" key="1">
    <citation type="submission" date="2019-12" db="EMBL/GenBank/DDBJ databases">
        <authorList>
            <person name="Alioto T."/>
            <person name="Alioto T."/>
            <person name="Gomez Garrido J."/>
        </authorList>
    </citation>
    <scope>NUCLEOTIDE SEQUENCE [LARGE SCALE GENOMIC DNA]</scope>
</reference>
<evidence type="ECO:0000256" key="11">
    <source>
        <dbReference type="ARBA" id="ARBA00023136"/>
    </source>
</evidence>
<dbReference type="Gramene" id="OE9A026650T1">
    <property type="protein sequence ID" value="OE9A026650C1"/>
    <property type="gene ID" value="OE9A026650"/>
</dbReference>
<comment type="catalytic activity">
    <reaction evidence="15 17">
        <text>L-threonyl-[protein] + ATP = O-phospho-L-threonyl-[protein] + ADP + H(+)</text>
        <dbReference type="Rhea" id="RHEA:46608"/>
        <dbReference type="Rhea" id="RHEA-COMP:11060"/>
        <dbReference type="Rhea" id="RHEA-COMP:11605"/>
        <dbReference type="ChEBI" id="CHEBI:15378"/>
        <dbReference type="ChEBI" id="CHEBI:30013"/>
        <dbReference type="ChEBI" id="CHEBI:30616"/>
        <dbReference type="ChEBI" id="CHEBI:61977"/>
        <dbReference type="ChEBI" id="CHEBI:456216"/>
        <dbReference type="EC" id="2.7.11.1"/>
    </reaction>
</comment>
<keyword evidence="24" id="KW-1185">Reference proteome</keyword>
<comment type="subcellular location">
    <subcellularLocation>
        <location evidence="1">Membrane</location>
        <topology evidence="1">Single-pass membrane protein</topology>
    </subcellularLocation>
</comment>
<evidence type="ECO:0000256" key="13">
    <source>
        <dbReference type="ARBA" id="ARBA00023170"/>
    </source>
</evidence>
<evidence type="ECO:0000256" key="9">
    <source>
        <dbReference type="ARBA" id="ARBA00022840"/>
    </source>
</evidence>
<dbReference type="SUPFAM" id="SSF51110">
    <property type="entry name" value="alpha-D-mannose-specific plant lectins"/>
    <property type="match status" value="1"/>
</dbReference>
<keyword evidence="9 17" id="KW-0067">ATP-binding</keyword>
<evidence type="ECO:0000256" key="17">
    <source>
        <dbReference type="PIRNR" id="PIRNR000641"/>
    </source>
</evidence>
<evidence type="ECO:0000256" key="12">
    <source>
        <dbReference type="ARBA" id="ARBA00023157"/>
    </source>
</evidence>
<dbReference type="InterPro" id="IPR024171">
    <property type="entry name" value="SRK-like_kinase"/>
</dbReference>
<feature type="domain" description="Bulb-type lectin" evidence="22">
    <location>
        <begin position="40"/>
        <end position="159"/>
    </location>
</feature>